<proteinExistence type="predicted"/>
<comment type="caution">
    <text evidence="1">The sequence shown here is derived from an EMBL/GenBank/DDBJ whole genome shotgun (WGS) entry which is preliminary data.</text>
</comment>
<name>A0A0R0AP72_9GAMM</name>
<dbReference type="AlphaFoldDB" id="A0A0R0AP72"/>
<organism evidence="1 2">
    <name type="scientific">Stenotrophomonas pictorum JCM 9942</name>
    <dbReference type="NCBI Taxonomy" id="1236960"/>
    <lineage>
        <taxon>Bacteria</taxon>
        <taxon>Pseudomonadati</taxon>
        <taxon>Pseudomonadota</taxon>
        <taxon>Gammaproteobacteria</taxon>
        <taxon>Lysobacterales</taxon>
        <taxon>Lysobacteraceae</taxon>
        <taxon>Stenotrophomonas</taxon>
    </lineage>
</organism>
<accession>A0A0R0AP72</accession>
<dbReference type="Proteomes" id="UP000050836">
    <property type="component" value="Unassembled WGS sequence"/>
</dbReference>
<dbReference type="OrthoDB" id="5573309at2"/>
<keyword evidence="2" id="KW-1185">Reference proteome</keyword>
<dbReference type="EMBL" id="LLXS01000013">
    <property type="protein sequence ID" value="KRG43438.1"/>
    <property type="molecule type" value="Genomic_DNA"/>
</dbReference>
<evidence type="ECO:0000313" key="2">
    <source>
        <dbReference type="Proteomes" id="UP000050836"/>
    </source>
</evidence>
<sequence>MGQSKATLVLPADQVTRINELLLNLENELVQLTAMQPQQRQRLFKMGPGSEVFARRALEALEQNPDIIPPSLAAELPGAKADLQGIDQLRPILDRLNRLCSRASDTEMALGSDVMNVALEGYNQLKVSGRDKGLDALRNELGVRFKKGQRRGGKVPEPA</sequence>
<protein>
    <submittedName>
        <fullName evidence="1">Uncharacterized protein</fullName>
    </submittedName>
</protein>
<gene>
    <name evidence="1" type="ORF">ARC78_07385</name>
</gene>
<evidence type="ECO:0000313" key="1">
    <source>
        <dbReference type="EMBL" id="KRG43438.1"/>
    </source>
</evidence>
<reference evidence="1 2" key="1">
    <citation type="submission" date="2015-10" db="EMBL/GenBank/DDBJ databases">
        <title>Genome sequencing and analysis of members of genus Stenotrophomonas.</title>
        <authorList>
            <person name="Patil P.P."/>
            <person name="Midha S."/>
            <person name="Patil P.B."/>
        </authorList>
    </citation>
    <scope>NUCLEOTIDE SEQUENCE [LARGE SCALE GENOMIC DNA]</scope>
    <source>
        <strain evidence="1 2">JCM 9942</strain>
    </source>
</reference>
<dbReference type="RefSeq" id="WP_054660738.1">
    <property type="nucleotide sequence ID" value="NZ_BAZI01000501.1"/>
</dbReference>